<dbReference type="GeneID" id="83181373"/>
<evidence type="ECO:0000313" key="1">
    <source>
        <dbReference type="EMBL" id="KAJ5197893.1"/>
    </source>
</evidence>
<gene>
    <name evidence="1" type="ORF">N7498_007010</name>
</gene>
<proteinExistence type="predicted"/>
<sequence length="233" mass="26495">MFACSRRTLFIHHRLYDAYLPDAIQDAFTVSAAYCNRTVETVDMVLRILENKAANLVKEDRKSNSLEELLASVQALLLFHIIQLFDGDIRQRFLAEQNMDILRTWTAQLQDRVSDLDSTPTWQEWIFTESARRTVIISVFIDGLYSVLKTGQCSNIRALSVLPFTSGATLWDLTSSASWLAESHGLRSHTVLYGDFSRAFENGRVPGKLDGFQKLLLAPCVGERYREVLEIEA</sequence>
<organism evidence="1 2">
    <name type="scientific">Penicillium cinerascens</name>
    <dbReference type="NCBI Taxonomy" id="70096"/>
    <lineage>
        <taxon>Eukaryota</taxon>
        <taxon>Fungi</taxon>
        <taxon>Dikarya</taxon>
        <taxon>Ascomycota</taxon>
        <taxon>Pezizomycotina</taxon>
        <taxon>Eurotiomycetes</taxon>
        <taxon>Eurotiomycetidae</taxon>
        <taxon>Eurotiales</taxon>
        <taxon>Aspergillaceae</taxon>
        <taxon>Penicillium</taxon>
    </lineage>
</organism>
<keyword evidence="2" id="KW-1185">Reference proteome</keyword>
<evidence type="ECO:0000313" key="2">
    <source>
        <dbReference type="Proteomes" id="UP001150904"/>
    </source>
</evidence>
<dbReference type="EMBL" id="JAPQKR010000014">
    <property type="protein sequence ID" value="KAJ5197893.1"/>
    <property type="molecule type" value="Genomic_DNA"/>
</dbReference>
<reference evidence="1" key="1">
    <citation type="submission" date="2022-12" db="EMBL/GenBank/DDBJ databases">
        <authorList>
            <person name="Petersen C."/>
        </authorList>
    </citation>
    <scope>NUCLEOTIDE SEQUENCE</scope>
    <source>
        <strain evidence="1">IBT 15544</strain>
    </source>
</reference>
<protein>
    <submittedName>
        <fullName evidence="1">Uncharacterized protein</fullName>
    </submittedName>
</protein>
<name>A0A9W9JJ44_9EURO</name>
<reference evidence="1" key="2">
    <citation type="journal article" date="2023" name="IMA Fungus">
        <title>Comparative genomic study of the Penicillium genus elucidates a diverse pangenome and 15 lateral gene transfer events.</title>
        <authorList>
            <person name="Petersen C."/>
            <person name="Sorensen T."/>
            <person name="Nielsen M.R."/>
            <person name="Sondergaard T.E."/>
            <person name="Sorensen J.L."/>
            <person name="Fitzpatrick D.A."/>
            <person name="Frisvad J.C."/>
            <person name="Nielsen K.L."/>
        </authorList>
    </citation>
    <scope>NUCLEOTIDE SEQUENCE</scope>
    <source>
        <strain evidence="1">IBT 15544</strain>
    </source>
</reference>
<comment type="caution">
    <text evidence="1">The sequence shown here is derived from an EMBL/GenBank/DDBJ whole genome shotgun (WGS) entry which is preliminary data.</text>
</comment>
<dbReference type="AlphaFoldDB" id="A0A9W9JJ44"/>
<dbReference type="OrthoDB" id="4216928at2759"/>
<accession>A0A9W9JJ44</accession>
<dbReference type="RefSeq" id="XP_058306321.1">
    <property type="nucleotide sequence ID" value="XM_058454072.1"/>
</dbReference>
<dbReference type="Proteomes" id="UP001150904">
    <property type="component" value="Unassembled WGS sequence"/>
</dbReference>